<name>A0A2D0N7N8_FLAN2</name>
<evidence type="ECO:0000313" key="1">
    <source>
        <dbReference type="EMBL" id="PHN04487.1"/>
    </source>
</evidence>
<dbReference type="Proteomes" id="UP000223913">
    <property type="component" value="Unassembled WGS sequence"/>
</dbReference>
<accession>A0A2D0N7N8</accession>
<proteinExistence type="predicted"/>
<dbReference type="EMBL" id="PDUD01000025">
    <property type="protein sequence ID" value="PHN04487.1"/>
    <property type="molecule type" value="Genomic_DNA"/>
</dbReference>
<protein>
    <submittedName>
        <fullName evidence="1">Uncharacterized protein</fullName>
    </submittedName>
</protein>
<keyword evidence="2" id="KW-1185">Reference proteome</keyword>
<organism evidence="1 2">
    <name type="scientific">Flavilitoribacter nigricans (strain ATCC 23147 / DSM 23189 / NBRC 102662 / NCIMB 1420 / SS-2)</name>
    <name type="common">Lewinella nigricans</name>
    <dbReference type="NCBI Taxonomy" id="1122177"/>
    <lineage>
        <taxon>Bacteria</taxon>
        <taxon>Pseudomonadati</taxon>
        <taxon>Bacteroidota</taxon>
        <taxon>Saprospiria</taxon>
        <taxon>Saprospirales</taxon>
        <taxon>Lewinellaceae</taxon>
        <taxon>Flavilitoribacter</taxon>
    </lineage>
</organism>
<dbReference type="RefSeq" id="WP_099152061.1">
    <property type="nucleotide sequence ID" value="NZ_PDUD01000025.1"/>
</dbReference>
<sequence>MKLFSLALIILLCSAIPIFGQYTTINYQLEKNYFNEGQALPAEKPLMFTGMVPTGIDIIEISIFPAKAKKDKDRLYLASWKDIDQDNNTNYSLAVNYKLRASEQYDFRFDFYQKLSAREQEQLSDRILDQITAYVDANISLKGNNLVLNKSEKKMTQELEDIIRTALEDYRNQNGIGFEGLSETVRQKLDKIESLKLNQQLADKINTEAGGQQREVIYRQQLEELEKAVVADIRETMSTPWSKLSLSRYVDDYETEHKKGSFSISAGYGGVYLNGDLDQLTYGAAPYLGVAFPLSNSTIAPKFLRNSSIVLGAFLENFEDESGNKISGLIVDRPIYLGLDYKLFEFIRFNAGAALLEKTEAVTGGSEAGAANKTTLIRPFVGLSARIDLTVGFGK</sequence>
<comment type="caution">
    <text evidence="1">The sequence shown here is derived from an EMBL/GenBank/DDBJ whole genome shotgun (WGS) entry which is preliminary data.</text>
</comment>
<reference evidence="1 2" key="1">
    <citation type="submission" date="2017-10" db="EMBL/GenBank/DDBJ databases">
        <title>The draft genome sequence of Lewinella nigricans NBRC 102662.</title>
        <authorList>
            <person name="Wang K."/>
        </authorList>
    </citation>
    <scope>NUCLEOTIDE SEQUENCE [LARGE SCALE GENOMIC DNA]</scope>
    <source>
        <strain evidence="1 2">NBRC 102662</strain>
    </source>
</reference>
<gene>
    <name evidence="1" type="ORF">CRP01_20985</name>
</gene>
<dbReference type="OrthoDB" id="833044at2"/>
<evidence type="ECO:0000313" key="2">
    <source>
        <dbReference type="Proteomes" id="UP000223913"/>
    </source>
</evidence>
<dbReference type="AlphaFoldDB" id="A0A2D0N7N8"/>